<dbReference type="CDD" id="cd13690">
    <property type="entry name" value="PBP2_GluB"/>
    <property type="match status" value="1"/>
</dbReference>
<comment type="similarity">
    <text evidence="1">Belongs to the bacterial solute-binding protein 3 family.</text>
</comment>
<evidence type="ECO:0000256" key="1">
    <source>
        <dbReference type="ARBA" id="ARBA00010333"/>
    </source>
</evidence>
<dbReference type="EMBL" id="VFOW01000001">
    <property type="protein sequence ID" value="TQL75133.1"/>
    <property type="molecule type" value="Genomic_DNA"/>
</dbReference>
<dbReference type="Gene3D" id="3.40.190.10">
    <property type="entry name" value="Periplasmic binding protein-like II"/>
    <property type="match status" value="2"/>
</dbReference>
<evidence type="ECO:0000256" key="2">
    <source>
        <dbReference type="ARBA" id="ARBA00022448"/>
    </source>
</evidence>
<dbReference type="Pfam" id="PF00497">
    <property type="entry name" value="SBP_bac_3"/>
    <property type="match status" value="1"/>
</dbReference>
<keyword evidence="7" id="KW-1185">Reference proteome</keyword>
<feature type="signal peptide" evidence="4">
    <location>
        <begin position="1"/>
        <end position="25"/>
    </location>
</feature>
<evidence type="ECO:0000313" key="7">
    <source>
        <dbReference type="Proteomes" id="UP000317043"/>
    </source>
</evidence>
<dbReference type="PROSITE" id="PS51257">
    <property type="entry name" value="PROKAR_LIPOPROTEIN"/>
    <property type="match status" value="1"/>
</dbReference>
<evidence type="ECO:0000259" key="5">
    <source>
        <dbReference type="SMART" id="SM00062"/>
    </source>
</evidence>
<keyword evidence="3 4" id="KW-0732">Signal</keyword>
<proteinExistence type="inferred from homology"/>
<name>A0A543ARC1_9ACTN</name>
<comment type="caution">
    <text evidence="6">The sequence shown here is derived from an EMBL/GenBank/DDBJ whole genome shotgun (WGS) entry which is preliminary data.</text>
</comment>
<dbReference type="InterPro" id="IPR001638">
    <property type="entry name" value="Solute-binding_3/MltF_N"/>
</dbReference>
<dbReference type="SUPFAM" id="SSF53850">
    <property type="entry name" value="Periplasmic binding protein-like II"/>
    <property type="match status" value="1"/>
</dbReference>
<dbReference type="GO" id="GO:0005576">
    <property type="term" value="C:extracellular region"/>
    <property type="evidence" value="ECO:0007669"/>
    <property type="project" value="TreeGrafter"/>
</dbReference>
<protein>
    <submittedName>
        <fullName evidence="6">Amino acid ABC transporter substrate-binding protein (PAAT family)</fullName>
    </submittedName>
</protein>
<keyword evidence="2" id="KW-0813">Transport</keyword>
<evidence type="ECO:0000256" key="4">
    <source>
        <dbReference type="SAM" id="SignalP"/>
    </source>
</evidence>
<dbReference type="PANTHER" id="PTHR30085">
    <property type="entry name" value="AMINO ACID ABC TRANSPORTER PERMEASE"/>
    <property type="match status" value="1"/>
</dbReference>
<dbReference type="SMART" id="SM00062">
    <property type="entry name" value="PBPb"/>
    <property type="match status" value="1"/>
</dbReference>
<gene>
    <name evidence="6" type="ORF">FB566_0626</name>
</gene>
<evidence type="ECO:0000256" key="3">
    <source>
        <dbReference type="ARBA" id="ARBA00022729"/>
    </source>
</evidence>
<organism evidence="6 7">
    <name type="scientific">Stackebrandtia endophytica</name>
    <dbReference type="NCBI Taxonomy" id="1496996"/>
    <lineage>
        <taxon>Bacteria</taxon>
        <taxon>Bacillati</taxon>
        <taxon>Actinomycetota</taxon>
        <taxon>Actinomycetes</taxon>
        <taxon>Glycomycetales</taxon>
        <taxon>Glycomycetaceae</taxon>
        <taxon>Stackebrandtia</taxon>
    </lineage>
</organism>
<dbReference type="OrthoDB" id="9807888at2"/>
<evidence type="ECO:0000313" key="6">
    <source>
        <dbReference type="EMBL" id="TQL75133.1"/>
    </source>
</evidence>
<sequence>MRLRRNLTAVVPLAVMLVAVTACQAATSVDMTDVPTDYVMEMADESDMPDEILEIRERGRLVIGSKFDQPLTGLRDDATGRIEGFDAELGRILAQRIFGYAAEGENLDFIETISSNREPYLRDGVADFILATYTITEERKESVDFAGPYYVAGQSIMTRVGEEIDEVEKLAGKRVCFADDSTSGATIEQLVPKAQLRPMSNYDSCVTSLQAGRVDAVSTDNVILYGFAKKFPGEFHISEELFTTEAYGVGLPHNSPELREFINATLEEAYANGDWDRAFARTLETGGAVAPDEHPKIVRY</sequence>
<dbReference type="GO" id="GO:0030288">
    <property type="term" value="C:outer membrane-bounded periplasmic space"/>
    <property type="evidence" value="ECO:0007669"/>
    <property type="project" value="TreeGrafter"/>
</dbReference>
<dbReference type="Proteomes" id="UP000317043">
    <property type="component" value="Unassembled WGS sequence"/>
</dbReference>
<dbReference type="GO" id="GO:0006865">
    <property type="term" value="P:amino acid transport"/>
    <property type="evidence" value="ECO:0007669"/>
    <property type="project" value="TreeGrafter"/>
</dbReference>
<dbReference type="InterPro" id="IPR051455">
    <property type="entry name" value="Bact_solute-bind_prot3"/>
</dbReference>
<reference evidence="6 7" key="1">
    <citation type="submission" date="2019-06" db="EMBL/GenBank/DDBJ databases">
        <title>Sequencing the genomes of 1000 actinobacteria strains.</title>
        <authorList>
            <person name="Klenk H.-P."/>
        </authorList>
    </citation>
    <scope>NUCLEOTIDE SEQUENCE [LARGE SCALE GENOMIC DNA]</scope>
    <source>
        <strain evidence="6 7">DSM 45928</strain>
    </source>
</reference>
<accession>A0A543ARC1</accession>
<dbReference type="RefSeq" id="WP_142034767.1">
    <property type="nucleotide sequence ID" value="NZ_JBHTGS010000002.1"/>
</dbReference>
<feature type="chain" id="PRO_5022144763" evidence="4">
    <location>
        <begin position="26"/>
        <end position="300"/>
    </location>
</feature>
<dbReference type="InParanoid" id="A0A543ARC1"/>
<feature type="domain" description="Solute-binding protein family 3/N-terminal" evidence="5">
    <location>
        <begin position="60"/>
        <end position="286"/>
    </location>
</feature>
<dbReference type="PANTHER" id="PTHR30085:SF6">
    <property type="entry name" value="ABC TRANSPORTER GLUTAMINE-BINDING PROTEIN GLNH"/>
    <property type="match status" value="1"/>
</dbReference>
<dbReference type="AlphaFoldDB" id="A0A543ARC1"/>